<evidence type="ECO:0000256" key="6">
    <source>
        <dbReference type="ARBA" id="ARBA00023004"/>
    </source>
</evidence>
<dbReference type="Proteomes" id="UP000266693">
    <property type="component" value="Unassembled WGS sequence"/>
</dbReference>
<keyword evidence="9" id="KW-1185">Reference proteome</keyword>
<dbReference type="PANTHER" id="PTHR10869:SF246">
    <property type="entry name" value="TRANSMEMBRANE PROLYL 4-HYDROXYLASE"/>
    <property type="match status" value="1"/>
</dbReference>
<keyword evidence="5" id="KW-0560">Oxidoreductase</keyword>
<dbReference type="Pfam" id="PF13640">
    <property type="entry name" value="2OG-FeII_Oxy_3"/>
    <property type="match status" value="1"/>
</dbReference>
<keyword evidence="3" id="KW-0847">Vitamin C</keyword>
<gene>
    <name evidence="8" type="ORF">D1610_12985</name>
</gene>
<evidence type="ECO:0000259" key="7">
    <source>
        <dbReference type="PROSITE" id="PS51471"/>
    </source>
</evidence>
<dbReference type="GO" id="GO:0005506">
    <property type="term" value="F:iron ion binding"/>
    <property type="evidence" value="ECO:0007669"/>
    <property type="project" value="InterPro"/>
</dbReference>
<dbReference type="InterPro" id="IPR044862">
    <property type="entry name" value="Pro_4_hyd_alph_FE2OG_OXY"/>
</dbReference>
<proteinExistence type="predicted"/>
<accession>A0A396RRT4</accession>
<keyword evidence="4" id="KW-0223">Dioxygenase</keyword>
<evidence type="ECO:0000313" key="8">
    <source>
        <dbReference type="EMBL" id="RHW17033.1"/>
    </source>
</evidence>
<organism evidence="8 9">
    <name type="scientific">Sphingomonas gilva</name>
    <dbReference type="NCBI Taxonomy" id="2305907"/>
    <lineage>
        <taxon>Bacteria</taxon>
        <taxon>Pseudomonadati</taxon>
        <taxon>Pseudomonadota</taxon>
        <taxon>Alphaproteobacteria</taxon>
        <taxon>Sphingomonadales</taxon>
        <taxon>Sphingomonadaceae</taxon>
        <taxon>Sphingomonas</taxon>
    </lineage>
</organism>
<dbReference type="OrthoDB" id="269774at2"/>
<protein>
    <submittedName>
        <fullName evidence="8">2OG-Fe(II) oxygenase</fullName>
    </submittedName>
</protein>
<dbReference type="PROSITE" id="PS51471">
    <property type="entry name" value="FE2OG_OXY"/>
    <property type="match status" value="1"/>
</dbReference>
<dbReference type="SMART" id="SM00702">
    <property type="entry name" value="P4Hc"/>
    <property type="match status" value="1"/>
</dbReference>
<dbReference type="InterPro" id="IPR006620">
    <property type="entry name" value="Pro_4_hyd_alph"/>
</dbReference>
<dbReference type="InterPro" id="IPR045054">
    <property type="entry name" value="P4HA-like"/>
</dbReference>
<dbReference type="EMBL" id="QWLV01000006">
    <property type="protein sequence ID" value="RHW17033.1"/>
    <property type="molecule type" value="Genomic_DNA"/>
</dbReference>
<evidence type="ECO:0000313" key="9">
    <source>
        <dbReference type="Proteomes" id="UP000266693"/>
    </source>
</evidence>
<keyword evidence="2" id="KW-0479">Metal-binding</keyword>
<dbReference type="Gene3D" id="2.60.120.620">
    <property type="entry name" value="q2cbj1_9rhob like domain"/>
    <property type="match status" value="1"/>
</dbReference>
<feature type="domain" description="Fe2OG dioxygenase" evidence="7">
    <location>
        <begin position="94"/>
        <end position="208"/>
    </location>
</feature>
<evidence type="ECO:0000256" key="5">
    <source>
        <dbReference type="ARBA" id="ARBA00023002"/>
    </source>
</evidence>
<dbReference type="GO" id="GO:0004656">
    <property type="term" value="F:procollagen-proline 4-dioxygenase activity"/>
    <property type="evidence" value="ECO:0007669"/>
    <property type="project" value="TreeGrafter"/>
</dbReference>
<sequence length="227" mass="25448">MGIAETARIARERLGATPGVVRPPLAMIELFILRDFLSPDECAALIGMIDANRKPSRLLSENPDAAFRTSETCNLDRENPLVRGIDARIARLLGIDPRLGEILQGQRYGVGQQFKPHHDYLRPSEPYWGRQKEIGGQRTWTAMAFLNVPGRGGETQFPRIELTIPPRIGSLVVWNNLDEAGEPNPATLHAGLPVAEGVKYIVTKWYRERPWGVRRGARQSQGRPELR</sequence>
<dbReference type="InterPro" id="IPR005123">
    <property type="entry name" value="Oxoglu/Fe-dep_dioxygenase_dom"/>
</dbReference>
<dbReference type="GO" id="GO:0031418">
    <property type="term" value="F:L-ascorbic acid binding"/>
    <property type="evidence" value="ECO:0007669"/>
    <property type="project" value="UniProtKB-KW"/>
</dbReference>
<evidence type="ECO:0000256" key="1">
    <source>
        <dbReference type="ARBA" id="ARBA00001961"/>
    </source>
</evidence>
<dbReference type="PANTHER" id="PTHR10869">
    <property type="entry name" value="PROLYL 4-HYDROXYLASE ALPHA SUBUNIT"/>
    <property type="match status" value="1"/>
</dbReference>
<name>A0A396RRT4_9SPHN</name>
<evidence type="ECO:0000256" key="2">
    <source>
        <dbReference type="ARBA" id="ARBA00022723"/>
    </source>
</evidence>
<dbReference type="AlphaFoldDB" id="A0A396RRT4"/>
<reference evidence="8 9" key="1">
    <citation type="submission" date="2018-08" db="EMBL/GenBank/DDBJ databases">
        <title>The multiple taxonomic identification of Sphingomonas gilva.</title>
        <authorList>
            <person name="Zhu D."/>
            <person name="Zheng S."/>
        </authorList>
    </citation>
    <scope>NUCLEOTIDE SEQUENCE [LARGE SCALE GENOMIC DNA]</scope>
    <source>
        <strain evidence="8 9">ZDH117</strain>
    </source>
</reference>
<keyword evidence="6" id="KW-0408">Iron</keyword>
<evidence type="ECO:0000256" key="4">
    <source>
        <dbReference type="ARBA" id="ARBA00022964"/>
    </source>
</evidence>
<evidence type="ECO:0000256" key="3">
    <source>
        <dbReference type="ARBA" id="ARBA00022896"/>
    </source>
</evidence>
<comment type="cofactor">
    <cofactor evidence="1">
        <name>L-ascorbate</name>
        <dbReference type="ChEBI" id="CHEBI:38290"/>
    </cofactor>
</comment>
<comment type="caution">
    <text evidence="8">The sequence shown here is derived from an EMBL/GenBank/DDBJ whole genome shotgun (WGS) entry which is preliminary data.</text>
</comment>